<evidence type="ECO:0000313" key="1">
    <source>
        <dbReference type="EMBL" id="TFV97285.1"/>
    </source>
</evidence>
<proteinExistence type="predicted"/>
<dbReference type="SUPFAM" id="SSF56935">
    <property type="entry name" value="Porins"/>
    <property type="match status" value="1"/>
</dbReference>
<dbReference type="SUPFAM" id="SSF49464">
    <property type="entry name" value="Carboxypeptidase regulatory domain-like"/>
    <property type="match status" value="1"/>
</dbReference>
<keyword evidence="2" id="KW-1185">Reference proteome</keyword>
<dbReference type="OrthoDB" id="1223654at2"/>
<reference evidence="1 2" key="1">
    <citation type="submission" date="2019-03" db="EMBL/GenBank/DDBJ databases">
        <title>Algoriphagus sp. nov, a new strain isolated from root system soil of mangrove plant Kandelia.</title>
        <authorList>
            <person name="Yin Q."/>
            <person name="Wang K."/>
            <person name="Song Z."/>
        </authorList>
    </citation>
    <scope>NUCLEOTIDE SEQUENCE [LARGE SCALE GENOMIC DNA]</scope>
    <source>
        <strain evidence="1 2">XY-J91</strain>
    </source>
</reference>
<accession>A0A4Y9R256</accession>
<dbReference type="Proteomes" id="UP000297647">
    <property type="component" value="Unassembled WGS sequence"/>
</dbReference>
<dbReference type="GO" id="GO:0004180">
    <property type="term" value="F:carboxypeptidase activity"/>
    <property type="evidence" value="ECO:0007669"/>
    <property type="project" value="UniProtKB-KW"/>
</dbReference>
<dbReference type="Pfam" id="PF13715">
    <property type="entry name" value="CarbopepD_reg_2"/>
    <property type="match status" value="1"/>
</dbReference>
<keyword evidence="1" id="KW-0378">Hydrolase</keyword>
<gene>
    <name evidence="1" type="ORF">E4S40_01110</name>
</gene>
<keyword evidence="1" id="KW-0645">Protease</keyword>
<protein>
    <submittedName>
        <fullName evidence="1">Carboxypeptidase-like regulatory domain-containing protein</fullName>
    </submittedName>
</protein>
<evidence type="ECO:0000313" key="2">
    <source>
        <dbReference type="Proteomes" id="UP000297647"/>
    </source>
</evidence>
<name>A0A4Y9R256_9BACT</name>
<dbReference type="EMBL" id="SPSB01000001">
    <property type="protein sequence ID" value="TFV97285.1"/>
    <property type="molecule type" value="Genomic_DNA"/>
</dbReference>
<comment type="caution">
    <text evidence="1">The sequence shown here is derived from an EMBL/GenBank/DDBJ whole genome shotgun (WGS) entry which is preliminary data.</text>
</comment>
<dbReference type="InterPro" id="IPR008969">
    <property type="entry name" value="CarboxyPept-like_regulatory"/>
</dbReference>
<keyword evidence="1" id="KW-0121">Carboxypeptidase</keyword>
<dbReference type="RefSeq" id="WP_135069606.1">
    <property type="nucleotide sequence ID" value="NZ_SPSB01000001.1"/>
</dbReference>
<organism evidence="1 2">
    <name type="scientific">Algoriphagus kandeliae</name>
    <dbReference type="NCBI Taxonomy" id="2562278"/>
    <lineage>
        <taxon>Bacteria</taxon>
        <taxon>Pseudomonadati</taxon>
        <taxon>Bacteroidota</taxon>
        <taxon>Cytophagia</taxon>
        <taxon>Cytophagales</taxon>
        <taxon>Cyclobacteriaceae</taxon>
        <taxon>Algoriphagus</taxon>
    </lineage>
</organism>
<sequence length="922" mass="105793">MRKFLFAIFIFSSYWSQSQTITGVVREKGTGLPLPYANVFINNSTFGAATNEKGEFEIKGEIPEEFELVASFVGYKTSSILIQRKGKQLYFQAFDLEFLEDQLSEVELKAKRDRSWERNLKLFTDVFLAVPDDPYGRDIELLNPWVLEFEKVKPEKGFNYTQATADLPLKIVNKAMGYQIDFYLQDFRMLRNASRFFGQAYYQELEPEDPETDSLWKVNKELNYKNSVRHLALSLLLRNPQSQGFELYLVKPETGFRARTNNFSVEVGESIIPLEIDSLYSKPLGNGSYRIFLPGKIEVHHLNKPWRNDYYSEIYHAISWLIAPSGYFDVDRNGTLIHPAQLVLSGYIGRQRLARSLPLDFVPDESFADFKEELEALQSRYLKLDKMREKPWLTLNKPFYYPGETLWLGGKMLYQNPPLQDSLSRIIYIDLLNSKLETIRQDRFPIIDGRISGGIELPDTLSKGDYLLRAYTRWGLNFLEKDIIQLPFPVISTEEILENPVSEEEVVFGDILIKSSFSLQDSINYKLLDLELSFLDAFENLVDAEVILSATEGSIPVELDSNYRLENAMDWLDEDLPETFDSQLPNSIDYGISVYGRFYPFKKKGPLAEKITLVLGDLEDYGRVNSDSSGRFWATGLNFQDSSQIAIAALDEKLKPLGRIELIPFKSPIFRGSFPKQKYSTQRVPEEQESFLDISGDYIQLDEFIKEGEINLESSAERNYGYGEPNQEVGPNDLETKTMAEILGLLRFNINTLKFRNYTFGEATGSPLLIIDGRQFSFLEPQAFREILLGFEPSQLKSIKVYNDNISNVIFGLAGYAGVIMIETKNGYRREAESEQKFNPESFQIFPIKGFSTFSEFPTSPPQDQYLSKKATIYWDPLAETEEGSLKIKIPVPYGIKKINLRVEGVTEDGEAFYRVLGFDIN</sequence>
<dbReference type="Gene3D" id="2.60.40.1120">
    <property type="entry name" value="Carboxypeptidase-like, regulatory domain"/>
    <property type="match status" value="1"/>
</dbReference>
<dbReference type="AlphaFoldDB" id="A0A4Y9R256"/>